<evidence type="ECO:0000313" key="3">
    <source>
        <dbReference type="Proteomes" id="UP000305888"/>
    </source>
</evidence>
<dbReference type="RefSeq" id="WP_138572324.1">
    <property type="nucleotide sequence ID" value="NZ_CP040818.1"/>
</dbReference>
<dbReference type="OrthoDB" id="5354324at2"/>
<proteinExistence type="predicted"/>
<keyword evidence="1" id="KW-1133">Transmembrane helix</keyword>
<name>A0A5B8FYJ1_9RHOB</name>
<dbReference type="AlphaFoldDB" id="A0A5B8FYJ1"/>
<evidence type="ECO:0000256" key="1">
    <source>
        <dbReference type="SAM" id="Phobius"/>
    </source>
</evidence>
<organism evidence="2 3">
    <name type="scientific">Paroceanicella profunda</name>
    <dbReference type="NCBI Taxonomy" id="2579971"/>
    <lineage>
        <taxon>Bacteria</taxon>
        <taxon>Pseudomonadati</taxon>
        <taxon>Pseudomonadota</taxon>
        <taxon>Alphaproteobacteria</taxon>
        <taxon>Rhodobacterales</taxon>
        <taxon>Paracoccaceae</taxon>
        <taxon>Paroceanicella</taxon>
    </lineage>
</organism>
<dbReference type="Proteomes" id="UP000305888">
    <property type="component" value="Chromosome"/>
</dbReference>
<dbReference type="KEGG" id="ppru:FDP22_07365"/>
<feature type="transmembrane region" description="Helical" evidence="1">
    <location>
        <begin position="145"/>
        <end position="165"/>
    </location>
</feature>
<feature type="transmembrane region" description="Helical" evidence="1">
    <location>
        <begin position="7"/>
        <end position="25"/>
    </location>
</feature>
<dbReference type="InterPro" id="IPR011088">
    <property type="entry name" value="Phage_phiNM3_A0EWY4"/>
</dbReference>
<keyword evidence="1" id="KW-0472">Membrane</keyword>
<evidence type="ECO:0000313" key="2">
    <source>
        <dbReference type="EMBL" id="QDL91622.1"/>
    </source>
</evidence>
<protein>
    <submittedName>
        <fullName evidence="2">DUF1523 family protein</fullName>
    </submittedName>
</protein>
<reference evidence="2 3" key="1">
    <citation type="submission" date="2019-06" db="EMBL/GenBank/DDBJ databases">
        <title>Genome sequence of Rhodobacteraceae bacterium D4M1.</title>
        <authorList>
            <person name="Cao J."/>
        </authorList>
    </citation>
    <scope>NUCLEOTIDE SEQUENCE [LARGE SCALE GENOMIC DNA]</scope>
    <source>
        <strain evidence="2 3">D4M1</strain>
    </source>
</reference>
<keyword evidence="1" id="KW-0812">Transmembrane</keyword>
<gene>
    <name evidence="2" type="ORF">FDP22_07365</name>
</gene>
<keyword evidence="3" id="KW-1185">Reference proteome</keyword>
<accession>A0A5B8FYJ1</accession>
<sequence>MLRRLKWILIAVAVLFVGAWFHYYLPSHEVVRVVGTDTKRVDGSGLFDSTRTNSQSTQTRDVRFINTVGQNGKEYVFRNEDTGWSFPFYFKFDSGTLQARAQSEVSGRDTPQWVVVTSYGWRLEMLTMFPNVIDIEPTDTADPTIVPWFNIIFFVVLGLLAFWVFRLVRRFKRRRIDPIFDGDPDT</sequence>
<dbReference type="EMBL" id="CP040818">
    <property type="protein sequence ID" value="QDL91622.1"/>
    <property type="molecule type" value="Genomic_DNA"/>
</dbReference>
<dbReference type="Pfam" id="PF07509">
    <property type="entry name" value="DUF1523"/>
    <property type="match status" value="1"/>
</dbReference>